<dbReference type="InterPro" id="IPR004089">
    <property type="entry name" value="MCPsignal_dom"/>
</dbReference>
<evidence type="ECO:0000259" key="13">
    <source>
        <dbReference type="PROSITE" id="PS50885"/>
    </source>
</evidence>
<dbReference type="SUPFAM" id="SSF58104">
    <property type="entry name" value="Methyl-accepting chemotaxis protein (MCP) signaling domain"/>
    <property type="match status" value="1"/>
</dbReference>
<organism evidence="14 15">
    <name type="scientific">Clostridium drakei</name>
    <dbReference type="NCBI Taxonomy" id="332101"/>
    <lineage>
        <taxon>Bacteria</taxon>
        <taxon>Bacillati</taxon>
        <taxon>Bacillota</taxon>
        <taxon>Clostridia</taxon>
        <taxon>Eubacteriales</taxon>
        <taxon>Clostridiaceae</taxon>
        <taxon>Clostridium</taxon>
    </lineage>
</organism>
<dbReference type="SUPFAM" id="SSF103190">
    <property type="entry name" value="Sensory domain-like"/>
    <property type="match status" value="1"/>
</dbReference>
<dbReference type="AlphaFoldDB" id="A0A2U8DNC1"/>
<keyword evidence="6 11" id="KW-0472">Membrane</keyword>
<dbReference type="Gene3D" id="6.10.340.10">
    <property type="match status" value="1"/>
</dbReference>
<dbReference type="EMBL" id="CP020953">
    <property type="protein sequence ID" value="AWI04210.1"/>
    <property type="molecule type" value="Genomic_DNA"/>
</dbReference>
<feature type="transmembrane region" description="Helical" evidence="11">
    <location>
        <begin position="294"/>
        <end position="313"/>
    </location>
</feature>
<feature type="compositionally biased region" description="Basic and acidic residues" evidence="10">
    <location>
        <begin position="659"/>
        <end position="672"/>
    </location>
</feature>
<evidence type="ECO:0000256" key="3">
    <source>
        <dbReference type="ARBA" id="ARBA00022500"/>
    </source>
</evidence>
<evidence type="ECO:0000256" key="6">
    <source>
        <dbReference type="ARBA" id="ARBA00023136"/>
    </source>
</evidence>
<feature type="compositionally biased region" description="Polar residues" evidence="10">
    <location>
        <begin position="648"/>
        <end position="658"/>
    </location>
</feature>
<dbReference type="SMART" id="SM00304">
    <property type="entry name" value="HAMP"/>
    <property type="match status" value="1"/>
</dbReference>
<evidence type="ECO:0000313" key="14">
    <source>
        <dbReference type="EMBL" id="AWI04210.1"/>
    </source>
</evidence>
<dbReference type="InterPro" id="IPR003660">
    <property type="entry name" value="HAMP_dom"/>
</dbReference>
<evidence type="ECO:0000256" key="10">
    <source>
        <dbReference type="SAM" id="MobiDB-lite"/>
    </source>
</evidence>
<dbReference type="Proteomes" id="UP000244910">
    <property type="component" value="Chromosome"/>
</dbReference>
<dbReference type="GO" id="GO:0006935">
    <property type="term" value="P:chemotaxis"/>
    <property type="evidence" value="ECO:0007669"/>
    <property type="project" value="UniProtKB-KW"/>
</dbReference>
<evidence type="ECO:0000256" key="1">
    <source>
        <dbReference type="ARBA" id="ARBA00004651"/>
    </source>
</evidence>
<feature type="domain" description="HAMP" evidence="13">
    <location>
        <begin position="315"/>
        <end position="367"/>
    </location>
</feature>
<evidence type="ECO:0000313" key="15">
    <source>
        <dbReference type="Proteomes" id="UP000244910"/>
    </source>
</evidence>
<dbReference type="CDD" id="cd06225">
    <property type="entry name" value="HAMP"/>
    <property type="match status" value="1"/>
</dbReference>
<keyword evidence="3" id="KW-0145">Chemotaxis</keyword>
<dbReference type="OrthoDB" id="597657at2"/>
<dbReference type="GO" id="GO:0007165">
    <property type="term" value="P:signal transduction"/>
    <property type="evidence" value="ECO:0007669"/>
    <property type="project" value="UniProtKB-KW"/>
</dbReference>
<evidence type="ECO:0000256" key="9">
    <source>
        <dbReference type="PROSITE-ProRule" id="PRU00284"/>
    </source>
</evidence>
<keyword evidence="4 11" id="KW-0812">Transmembrane</keyword>
<evidence type="ECO:0000256" key="8">
    <source>
        <dbReference type="ARBA" id="ARBA00029447"/>
    </source>
</evidence>
<dbReference type="RefSeq" id="WP_108849444.1">
    <property type="nucleotide sequence ID" value="NZ_CP020953.1"/>
</dbReference>
<keyword evidence="2" id="KW-1003">Cell membrane</keyword>
<accession>A0A2U8DNC1</accession>
<evidence type="ECO:0000256" key="11">
    <source>
        <dbReference type="SAM" id="Phobius"/>
    </source>
</evidence>
<evidence type="ECO:0008006" key="16">
    <source>
        <dbReference type="Google" id="ProtNLM"/>
    </source>
</evidence>
<reference evidence="15" key="1">
    <citation type="submission" date="2017-04" db="EMBL/GenBank/DDBJ databases">
        <authorList>
            <person name="Song Y."/>
            <person name="Cho B.-K."/>
        </authorList>
    </citation>
    <scope>NUCLEOTIDE SEQUENCE [LARGE SCALE GENOMIC DNA]</scope>
    <source>
        <strain evidence="15">SL1</strain>
    </source>
</reference>
<dbReference type="CDD" id="cd12912">
    <property type="entry name" value="PDC2_MCP_like"/>
    <property type="match status" value="1"/>
</dbReference>
<keyword evidence="15" id="KW-1185">Reference proteome</keyword>
<keyword evidence="5 11" id="KW-1133">Transmembrane helix</keyword>
<evidence type="ECO:0000256" key="4">
    <source>
        <dbReference type="ARBA" id="ARBA00022692"/>
    </source>
</evidence>
<proteinExistence type="inferred from homology"/>
<dbReference type="Pfam" id="PF02743">
    <property type="entry name" value="dCache_1"/>
    <property type="match status" value="1"/>
</dbReference>
<dbReference type="SMART" id="SM00283">
    <property type="entry name" value="MA"/>
    <property type="match status" value="1"/>
</dbReference>
<evidence type="ECO:0000259" key="12">
    <source>
        <dbReference type="PROSITE" id="PS50111"/>
    </source>
</evidence>
<dbReference type="KEGG" id="cdrk:B9W14_06750"/>
<dbReference type="CDD" id="cd12914">
    <property type="entry name" value="PDC1_DGC_like"/>
    <property type="match status" value="1"/>
</dbReference>
<dbReference type="PANTHER" id="PTHR32089:SF112">
    <property type="entry name" value="LYSOZYME-LIKE PROTEIN-RELATED"/>
    <property type="match status" value="1"/>
</dbReference>
<name>A0A2U8DNC1_9CLOT</name>
<sequence length="672" mass="74030">MSIKRKLPLIISLLVCIPLALSSAIAYFYSSTMMQENGKKQIDSSMMIISDNIYSLIDDQKKEVELLAKSKEIIEISKVRQHNVEESFFSIYSTDPANILLKKRFEKESNHEHLFLLDTSGIICADSDPKSLKFDLKERTYFREAMQGKLSISNTLISKINGKPIIVFAAPVVDENGKVISVVANSVYVEYFTKHLSSMKFGKTGYAYMVDSDGVMLSNPNRDKIAKPVENEIIKEIASKVKKGDKVEKSVTQYSSNSIKQIEEYNVISGVNWTIVINQELNDLNESARTLRDFILVMLIIFVVISVAIGIFFSRGITKPIIKLLSLMDKASKGDLSIKSKINRKDEIGKLSNNFNIMIENIKNVIGAVKKSSENISLQSDKLALVSKEMASSSENVATSIQSVANGTGDQTENLIEITNMLNDFGNELDSIVKAINDVTLNSRDVNILASESNEKMKPLITSVNEISKSFNDFNLKIVELHSDIKQINEITELINNIADQTNLLALNAAIEAARAGEAGGGFSVVAEEVRKLAEQSKVSSENISTLINNISSRVETMTNSTVVMNKELESQVSIIQVAMDSFNKIISAIEGMNPKIEAVSVLSTKIKKKKKDVLGKLEGVSAISEEISASAQEIAASAEEMSASNGEVASMAQSFSDNTKDMETKIEKIKT</sequence>
<evidence type="ECO:0000256" key="2">
    <source>
        <dbReference type="ARBA" id="ARBA00022475"/>
    </source>
</evidence>
<dbReference type="PROSITE" id="PS50885">
    <property type="entry name" value="HAMP"/>
    <property type="match status" value="1"/>
</dbReference>
<feature type="region of interest" description="Disordered" evidence="10">
    <location>
        <begin position="648"/>
        <end position="672"/>
    </location>
</feature>
<dbReference type="Pfam" id="PF00672">
    <property type="entry name" value="HAMP"/>
    <property type="match status" value="1"/>
</dbReference>
<feature type="domain" description="Methyl-accepting transducer" evidence="12">
    <location>
        <begin position="386"/>
        <end position="643"/>
    </location>
</feature>
<keyword evidence="7 9" id="KW-0807">Transducer</keyword>
<comment type="similarity">
    <text evidence="8">Belongs to the methyl-accepting chemotaxis (MCP) protein family.</text>
</comment>
<dbReference type="PROSITE" id="PS50111">
    <property type="entry name" value="CHEMOTAXIS_TRANSDUC_2"/>
    <property type="match status" value="1"/>
</dbReference>
<evidence type="ECO:0000256" key="5">
    <source>
        <dbReference type="ARBA" id="ARBA00022989"/>
    </source>
</evidence>
<dbReference type="InterPro" id="IPR029151">
    <property type="entry name" value="Sensor-like_sf"/>
</dbReference>
<dbReference type="Pfam" id="PF00015">
    <property type="entry name" value="MCPsignal"/>
    <property type="match status" value="1"/>
</dbReference>
<dbReference type="Gene3D" id="3.30.450.20">
    <property type="entry name" value="PAS domain"/>
    <property type="match status" value="2"/>
</dbReference>
<protein>
    <recommendedName>
        <fullName evidence="16">Methyl-accepting chemotaxis protein</fullName>
    </recommendedName>
</protein>
<dbReference type="Gene3D" id="1.10.287.950">
    <property type="entry name" value="Methyl-accepting chemotaxis protein"/>
    <property type="match status" value="1"/>
</dbReference>
<dbReference type="GO" id="GO:0005886">
    <property type="term" value="C:plasma membrane"/>
    <property type="evidence" value="ECO:0007669"/>
    <property type="project" value="UniProtKB-SubCell"/>
</dbReference>
<dbReference type="InterPro" id="IPR033479">
    <property type="entry name" value="dCache_1"/>
</dbReference>
<dbReference type="PANTHER" id="PTHR32089">
    <property type="entry name" value="METHYL-ACCEPTING CHEMOTAXIS PROTEIN MCPB"/>
    <property type="match status" value="1"/>
</dbReference>
<gene>
    <name evidence="14" type="ORF">B9W14_06750</name>
</gene>
<evidence type="ECO:0000256" key="7">
    <source>
        <dbReference type="ARBA" id="ARBA00023224"/>
    </source>
</evidence>
<comment type="subcellular location">
    <subcellularLocation>
        <location evidence="1">Cell membrane</location>
        <topology evidence="1">Multi-pass membrane protein</topology>
    </subcellularLocation>
</comment>